<dbReference type="Gene3D" id="3.50.70.10">
    <property type="match status" value="1"/>
</dbReference>
<evidence type="ECO:0000259" key="4">
    <source>
        <dbReference type="Pfam" id="PF02431"/>
    </source>
</evidence>
<evidence type="ECO:0000256" key="1">
    <source>
        <dbReference type="ARBA" id="ARBA00007166"/>
    </source>
</evidence>
<protein>
    <recommendedName>
        <fullName evidence="2">Chalcone-flavonone isomerase family protein</fullName>
    </recommendedName>
</protein>
<dbReference type="InterPro" id="IPR044191">
    <property type="entry name" value="CHI3-like"/>
</dbReference>
<name>A0AAW2XEM8_9LAMI</name>
<evidence type="ECO:0000313" key="5">
    <source>
        <dbReference type="EMBL" id="KAL0452652.1"/>
    </source>
</evidence>
<reference evidence="5" key="1">
    <citation type="submission" date="2020-06" db="EMBL/GenBank/DDBJ databases">
        <authorList>
            <person name="Li T."/>
            <person name="Hu X."/>
            <person name="Zhang T."/>
            <person name="Song X."/>
            <person name="Zhang H."/>
            <person name="Dai N."/>
            <person name="Sheng W."/>
            <person name="Hou X."/>
            <person name="Wei L."/>
        </authorList>
    </citation>
    <scope>NUCLEOTIDE SEQUENCE</scope>
    <source>
        <strain evidence="5">KEN1</strain>
        <tissue evidence="5">Leaf</tissue>
    </source>
</reference>
<evidence type="ECO:0000256" key="3">
    <source>
        <dbReference type="SAM" id="Coils"/>
    </source>
</evidence>
<reference evidence="5" key="2">
    <citation type="journal article" date="2024" name="Plant">
        <title>Genomic evolution and insights into agronomic trait innovations of Sesamum species.</title>
        <authorList>
            <person name="Miao H."/>
            <person name="Wang L."/>
            <person name="Qu L."/>
            <person name="Liu H."/>
            <person name="Sun Y."/>
            <person name="Le M."/>
            <person name="Wang Q."/>
            <person name="Wei S."/>
            <person name="Zheng Y."/>
            <person name="Lin W."/>
            <person name="Duan Y."/>
            <person name="Cao H."/>
            <person name="Xiong S."/>
            <person name="Wang X."/>
            <person name="Wei L."/>
            <person name="Li C."/>
            <person name="Ma Q."/>
            <person name="Ju M."/>
            <person name="Zhao R."/>
            <person name="Li G."/>
            <person name="Mu C."/>
            <person name="Tian Q."/>
            <person name="Mei H."/>
            <person name="Zhang T."/>
            <person name="Gao T."/>
            <person name="Zhang H."/>
        </authorList>
    </citation>
    <scope>NUCLEOTIDE SEQUENCE</scope>
    <source>
        <strain evidence="5">KEN1</strain>
    </source>
</reference>
<dbReference type="SUPFAM" id="SSF54626">
    <property type="entry name" value="Chalcone isomerase"/>
    <property type="match status" value="1"/>
</dbReference>
<dbReference type="PANTHER" id="PTHR47588">
    <property type="entry name" value="CHALCONE--FLAVONONE ISOMERASE 3-RELATED"/>
    <property type="match status" value="1"/>
</dbReference>
<feature type="coiled-coil region" evidence="3">
    <location>
        <begin position="159"/>
        <end position="186"/>
    </location>
</feature>
<accession>A0AAW2XEM8</accession>
<comment type="caution">
    <text evidence="5">The sequence shown here is derived from an EMBL/GenBank/DDBJ whole genome shotgun (WGS) entry which is preliminary data.</text>
</comment>
<keyword evidence="5" id="KW-0413">Isomerase</keyword>
<evidence type="ECO:0000256" key="2">
    <source>
        <dbReference type="RuleBase" id="RU361158"/>
    </source>
</evidence>
<dbReference type="GO" id="GO:0016872">
    <property type="term" value="F:intramolecular lyase activity"/>
    <property type="evidence" value="ECO:0007669"/>
    <property type="project" value="InterPro"/>
</dbReference>
<dbReference type="InterPro" id="IPR016088">
    <property type="entry name" value="Chalcone_isomerase_3-sand"/>
</dbReference>
<dbReference type="Gene3D" id="1.10.890.20">
    <property type="match status" value="1"/>
</dbReference>
<dbReference type="InterPro" id="IPR016087">
    <property type="entry name" value="Chalcone_isomerase"/>
</dbReference>
<dbReference type="InterPro" id="IPR016089">
    <property type="entry name" value="Chalcone_isomerase_bundle_sf"/>
</dbReference>
<dbReference type="PANTHER" id="PTHR47588:SF1">
    <property type="entry name" value="CHALCONE--FLAVANONE ISOMERASE 3-RELATED"/>
    <property type="match status" value="1"/>
</dbReference>
<gene>
    <name evidence="5" type="ORF">Slati_1243300</name>
</gene>
<dbReference type="Pfam" id="PF02431">
    <property type="entry name" value="Chalcone"/>
    <property type="match status" value="1"/>
</dbReference>
<comment type="similarity">
    <text evidence="1 2">Belongs to the chalcone isomerase family.</text>
</comment>
<dbReference type="AlphaFoldDB" id="A0AAW2XEM8"/>
<feature type="domain" description="Chalcone isomerase" evidence="4">
    <location>
        <begin position="59"/>
        <end position="254"/>
    </location>
</feature>
<sequence length="259" mass="28620">MLHCSASIYVLGMIINPAPSDSSYSSTHHHFASSRSSSPLKFLIKIKSKMGTEVEVVMVDEVPFPPIVNITKPLSLLGHGITDIEIHFLQIKFTAIGVYLDPQIVSHLHKWKGKSAAELGQDDHFFQAIISAPVDKLVRVVVIKEIKGSQFGVQIESAVRDRLAEVDKYEEEEEEALEQLVEFFQSKYFHKDSVLTFYFPAASPTAQIGFAGEGKEEAKMEVKNENVVGMIQKWYLGGSSALSPTTISSLATSLLPPLN</sequence>
<keyword evidence="3" id="KW-0175">Coiled coil</keyword>
<organism evidence="5">
    <name type="scientific">Sesamum latifolium</name>
    <dbReference type="NCBI Taxonomy" id="2727402"/>
    <lineage>
        <taxon>Eukaryota</taxon>
        <taxon>Viridiplantae</taxon>
        <taxon>Streptophyta</taxon>
        <taxon>Embryophyta</taxon>
        <taxon>Tracheophyta</taxon>
        <taxon>Spermatophyta</taxon>
        <taxon>Magnoliopsida</taxon>
        <taxon>eudicotyledons</taxon>
        <taxon>Gunneridae</taxon>
        <taxon>Pentapetalae</taxon>
        <taxon>asterids</taxon>
        <taxon>lamiids</taxon>
        <taxon>Lamiales</taxon>
        <taxon>Pedaliaceae</taxon>
        <taxon>Sesamum</taxon>
    </lineage>
</organism>
<dbReference type="EMBL" id="JACGWN010000004">
    <property type="protein sequence ID" value="KAL0452652.1"/>
    <property type="molecule type" value="Genomic_DNA"/>
</dbReference>
<dbReference type="InterPro" id="IPR036298">
    <property type="entry name" value="Chalcone_isomerase_sf"/>
</dbReference>
<proteinExistence type="inferred from homology"/>